<keyword evidence="7" id="KW-0460">Magnesium</keyword>
<dbReference type="GO" id="GO:1990573">
    <property type="term" value="P:potassium ion import across plasma membrane"/>
    <property type="evidence" value="ECO:0007669"/>
    <property type="project" value="TreeGrafter"/>
</dbReference>
<reference evidence="14" key="1">
    <citation type="submission" date="2009-11" db="EMBL/GenBank/DDBJ databases">
        <title>The complete genome of Sulfurospirillum deleyianum DSM 6946.</title>
        <authorList>
            <consortium name="US DOE Joint Genome Institute (JGI-PGF)"/>
            <person name="Lucas S."/>
            <person name="Copeland A."/>
            <person name="Lapidus A."/>
            <person name="Glavina del Rio T."/>
            <person name="Dalin E."/>
            <person name="Tice H."/>
            <person name="Bruce D."/>
            <person name="Goodwin L."/>
            <person name="Pitluck S."/>
            <person name="Kyrpides N."/>
            <person name="Mavromatis K."/>
            <person name="Ivanova N."/>
            <person name="Ovchinnikova G."/>
            <person name="Munk A.C."/>
            <person name="Lu M."/>
            <person name="Brettin T."/>
            <person name="Detter J.C."/>
            <person name="Han C."/>
            <person name="Tapia R."/>
            <person name="Larimer F."/>
            <person name="Land M."/>
            <person name="Hauser L."/>
            <person name="Markowitz V."/>
            <person name="Cheng J.F."/>
            <person name="Hugenholtz P."/>
            <person name="Woyke T."/>
            <person name="Wu D."/>
            <person name="Aumann P."/>
            <person name="Schneider S."/>
            <person name="Lang E."/>
            <person name="Spring S."/>
            <person name="Klenk H.P."/>
            <person name="Eisen J.A."/>
        </authorList>
    </citation>
    <scope>NUCLEOTIDE SEQUENCE [LARGE SCALE GENOMIC DNA]</scope>
    <source>
        <strain evidence="14">ATCC 51133 / DSM 6946 / 5175</strain>
    </source>
</reference>
<dbReference type="SFLD" id="SFLDG00002">
    <property type="entry name" value="C1.7:_P-type_atpase_like"/>
    <property type="match status" value="1"/>
</dbReference>
<gene>
    <name evidence="13" type="ordered locus">Sdel_1739</name>
</gene>
<dbReference type="Pfam" id="PF00690">
    <property type="entry name" value="Cation_ATPase_N"/>
    <property type="match status" value="1"/>
</dbReference>
<dbReference type="FunFam" id="3.40.50.1000:FF:000001">
    <property type="entry name" value="Phospholipid-transporting ATPase IC"/>
    <property type="match status" value="1"/>
</dbReference>
<evidence type="ECO:0000313" key="14">
    <source>
        <dbReference type="Proteomes" id="UP000002222"/>
    </source>
</evidence>
<sequence length="900" mass="99082">MKQTLWHTLHVTHVLEMLVVDESVGIKESDVEKQRLTYGVNRLKSKPSYVPWKLFLLQFHQSLVYILLLAALVMVLLHEWLDAGVIFAVVMINALIGYWQESKAHRAIEALSKMRKNRVRVLREGHISLLDAEDLVVGDIVWLASGDKVPADMKILYAKALKVDESLLTGESVCESKTKGIDAPHTLFADRISMLYASTLITYGEAKGVVVEVGDASYVGQINTLIAHADILQTPLSQKLALFSKRMLYAIMGVSVFTFIMGMVHQQGVIETFMASVALAVGIIPEGLPAAMSIILAIGVMKMADKHAIIRRLPAVETLGSTSVICSDKTGTLTQNAMSVTTLYAEGVPFLVSGRGYAPRGEILLHEKAFMPLPKRGLYEMLVAGVLCNSASLQSKKGVYHIVGDPTEGALLVAAAKGGIWIDELLKKVVLEDTLAFESEYQYMASLYSVDEKSVVYLKGSVERVLERCAWMMDDKGEISAIQKEEIFAQAEIMAEEGLRILAFAKGVWDEKRTSLTHEDVKEGLIFLGLQGMIDPPRLGVKEAIQSCYEAGIVVKMITGDHGVTARSIARSIGMNVEGEQRVLSGAEIDALDDASLSKIIAQVNVFARIAPEQKLRLVKALQQNGEIVAMTGDGVNDAPALRQANIGIAMGVMGTEVAKESSDMILTDDNFLTIKDAIEEGRVVYDNLIKFITWILPTNVGEGLVIIVAICFGVALPLLPLQILWINMISDSALGIMLAYEPKENALMQRPPRAPQTPILTFLLLRRVLLVGCLLFAHAFGAFFYTLFLGVDESVARTLVMNIFVFGEMLYLLNCRSFYHSAFKIGFLSNPYLLYAMLGVGVLQLFLTYHPWMNHLFDTTPLGLFEWGIVTLSSLVIYGIVEVEKYLTCKKHQGCHVAS</sequence>
<dbReference type="InterPro" id="IPR018303">
    <property type="entry name" value="ATPase_P-typ_P_site"/>
</dbReference>
<dbReference type="GO" id="GO:0036376">
    <property type="term" value="P:sodium ion export across plasma membrane"/>
    <property type="evidence" value="ECO:0007669"/>
    <property type="project" value="TreeGrafter"/>
</dbReference>
<dbReference type="KEGG" id="sdl:Sdel_1739"/>
<dbReference type="InterPro" id="IPR044492">
    <property type="entry name" value="P_typ_ATPase_HD_dom"/>
</dbReference>
<dbReference type="AlphaFoldDB" id="D1B3T4"/>
<keyword evidence="14" id="KW-1185">Reference proteome</keyword>
<dbReference type="SMART" id="SM00831">
    <property type="entry name" value="Cation_ATPase_N"/>
    <property type="match status" value="1"/>
</dbReference>
<dbReference type="GO" id="GO:0012505">
    <property type="term" value="C:endomembrane system"/>
    <property type="evidence" value="ECO:0007669"/>
    <property type="project" value="UniProtKB-SubCell"/>
</dbReference>
<protein>
    <submittedName>
        <fullName evidence="13">ATPase, P-type (Transporting), HAD superfamily, subfamily IC</fullName>
    </submittedName>
</protein>
<dbReference type="GO" id="GO:1902600">
    <property type="term" value="P:proton transmembrane transport"/>
    <property type="evidence" value="ECO:0007669"/>
    <property type="project" value="TreeGrafter"/>
</dbReference>
<dbReference type="Pfam" id="PF00122">
    <property type="entry name" value="E1-E2_ATPase"/>
    <property type="match status" value="1"/>
</dbReference>
<dbReference type="Proteomes" id="UP000002222">
    <property type="component" value="Chromosome"/>
</dbReference>
<keyword evidence="10 11" id="KW-0472">Membrane</keyword>
<dbReference type="Pfam" id="PF00689">
    <property type="entry name" value="Cation_ATPase_C"/>
    <property type="match status" value="1"/>
</dbReference>
<dbReference type="InterPro" id="IPR001757">
    <property type="entry name" value="P_typ_ATPase"/>
</dbReference>
<evidence type="ECO:0000256" key="5">
    <source>
        <dbReference type="ARBA" id="ARBA00022741"/>
    </source>
</evidence>
<keyword evidence="9 11" id="KW-1133">Transmembrane helix</keyword>
<evidence type="ECO:0000256" key="11">
    <source>
        <dbReference type="SAM" id="Phobius"/>
    </source>
</evidence>
<keyword evidence="5" id="KW-0547">Nucleotide-binding</keyword>
<dbReference type="Gene3D" id="3.40.50.1000">
    <property type="entry name" value="HAD superfamily/HAD-like"/>
    <property type="match status" value="1"/>
</dbReference>
<dbReference type="GO" id="GO:0005391">
    <property type="term" value="F:P-type sodium:potassium-exchanging transporter activity"/>
    <property type="evidence" value="ECO:0007669"/>
    <property type="project" value="TreeGrafter"/>
</dbReference>
<dbReference type="GO" id="GO:0016887">
    <property type="term" value="F:ATP hydrolysis activity"/>
    <property type="evidence" value="ECO:0007669"/>
    <property type="project" value="InterPro"/>
</dbReference>
<dbReference type="PANTHER" id="PTHR43294:SF20">
    <property type="entry name" value="P-TYPE ATPASE"/>
    <property type="match status" value="1"/>
</dbReference>
<evidence type="ECO:0000256" key="7">
    <source>
        <dbReference type="ARBA" id="ARBA00022842"/>
    </source>
</evidence>
<dbReference type="InterPro" id="IPR059000">
    <property type="entry name" value="ATPase_P-type_domA"/>
</dbReference>
<dbReference type="InterPro" id="IPR008250">
    <property type="entry name" value="ATPase_P-typ_transduc_dom_A_sf"/>
</dbReference>
<feature type="transmembrane region" description="Helical" evidence="11">
    <location>
        <begin position="795"/>
        <end position="814"/>
    </location>
</feature>
<dbReference type="Gene3D" id="1.20.1110.10">
    <property type="entry name" value="Calcium-transporting ATPase, transmembrane domain"/>
    <property type="match status" value="1"/>
</dbReference>
<feature type="transmembrane region" description="Helical" evidence="11">
    <location>
        <begin position="692"/>
        <end position="717"/>
    </location>
</feature>
<dbReference type="NCBIfam" id="TIGR01494">
    <property type="entry name" value="ATPase_P-type"/>
    <property type="match status" value="3"/>
</dbReference>
<dbReference type="Gene3D" id="2.70.150.10">
    <property type="entry name" value="Calcium-transporting ATPase, cytoplasmic transduction domain A"/>
    <property type="match status" value="1"/>
</dbReference>
<dbReference type="InterPro" id="IPR004014">
    <property type="entry name" value="ATPase_P-typ_cation-transptr_N"/>
</dbReference>
<dbReference type="Gene3D" id="3.40.1110.10">
    <property type="entry name" value="Calcium-transporting ATPase, cytoplasmic domain N"/>
    <property type="match status" value="1"/>
</dbReference>
<keyword evidence="4 11" id="KW-0812">Transmembrane</keyword>
<feature type="transmembrane region" description="Helical" evidence="11">
    <location>
        <begin position="247"/>
        <end position="265"/>
    </location>
</feature>
<dbReference type="GO" id="GO:0005524">
    <property type="term" value="F:ATP binding"/>
    <property type="evidence" value="ECO:0007669"/>
    <property type="project" value="UniProtKB-KW"/>
</dbReference>
<dbReference type="InterPro" id="IPR006068">
    <property type="entry name" value="ATPase_P-typ_cation-transptr_C"/>
</dbReference>
<feature type="domain" description="Cation-transporting P-type ATPase N-terminal" evidence="12">
    <location>
        <begin position="5"/>
        <end position="79"/>
    </location>
</feature>
<dbReference type="GO" id="GO:0005886">
    <property type="term" value="C:plasma membrane"/>
    <property type="evidence" value="ECO:0007669"/>
    <property type="project" value="TreeGrafter"/>
</dbReference>
<keyword evidence="8" id="KW-1278">Translocase</keyword>
<feature type="transmembrane region" description="Helical" evidence="11">
    <location>
        <begin position="834"/>
        <end position="853"/>
    </location>
</feature>
<comment type="similarity">
    <text evidence="2">Belongs to the cation transport ATPase (P-type) (TC 3.A.3) family. Type IIA subfamily.</text>
</comment>
<dbReference type="SUPFAM" id="SSF81660">
    <property type="entry name" value="Metal cation-transporting ATPase, ATP-binding domain N"/>
    <property type="match status" value="1"/>
</dbReference>
<evidence type="ECO:0000256" key="9">
    <source>
        <dbReference type="ARBA" id="ARBA00022989"/>
    </source>
</evidence>
<evidence type="ECO:0000259" key="12">
    <source>
        <dbReference type="SMART" id="SM00831"/>
    </source>
</evidence>
<dbReference type="InterPro" id="IPR036412">
    <property type="entry name" value="HAD-like_sf"/>
</dbReference>
<evidence type="ECO:0000256" key="4">
    <source>
        <dbReference type="ARBA" id="ARBA00022692"/>
    </source>
</evidence>
<dbReference type="PANTHER" id="PTHR43294">
    <property type="entry name" value="SODIUM/POTASSIUM-TRANSPORTING ATPASE SUBUNIT ALPHA"/>
    <property type="match status" value="1"/>
</dbReference>
<comment type="subcellular location">
    <subcellularLocation>
        <location evidence="1">Endomembrane system</location>
        <topology evidence="1">Multi-pass membrane protein</topology>
    </subcellularLocation>
</comment>
<dbReference type="InterPro" id="IPR023299">
    <property type="entry name" value="ATPase_P-typ_cyto_dom_N"/>
</dbReference>
<dbReference type="InterPro" id="IPR050510">
    <property type="entry name" value="Cation_transp_ATPase_P-type"/>
</dbReference>
<keyword evidence="6" id="KW-0067">ATP-binding</keyword>
<dbReference type="FunFam" id="3.40.50.1000:FF:000028">
    <property type="entry name" value="Calcium-transporting P-type ATPase, putative"/>
    <property type="match status" value="1"/>
</dbReference>
<dbReference type="SUPFAM" id="SSF81665">
    <property type="entry name" value="Calcium ATPase, transmembrane domain M"/>
    <property type="match status" value="1"/>
</dbReference>
<accession>D1B3T4</accession>
<evidence type="ECO:0000256" key="1">
    <source>
        <dbReference type="ARBA" id="ARBA00004127"/>
    </source>
</evidence>
<feature type="transmembrane region" description="Helical" evidence="11">
    <location>
        <begin position="769"/>
        <end position="789"/>
    </location>
</feature>
<dbReference type="SUPFAM" id="SSF56784">
    <property type="entry name" value="HAD-like"/>
    <property type="match status" value="1"/>
</dbReference>
<evidence type="ECO:0000256" key="6">
    <source>
        <dbReference type="ARBA" id="ARBA00022840"/>
    </source>
</evidence>
<reference evidence="13 14" key="2">
    <citation type="journal article" date="2010" name="Stand. Genomic Sci.">
        <title>Complete genome sequence of Sulfurospirillum deleyianum type strain (5175).</title>
        <authorList>
            <person name="Sikorski J."/>
            <person name="Lapidus A."/>
            <person name="Copeland A."/>
            <person name="Glavina Del Rio T."/>
            <person name="Nolan M."/>
            <person name="Lucas S."/>
            <person name="Chen F."/>
            <person name="Tice H."/>
            <person name="Cheng J.F."/>
            <person name="Saunders E."/>
            <person name="Bruce D."/>
            <person name="Goodwin L."/>
            <person name="Pitluck S."/>
            <person name="Ovchinnikova G."/>
            <person name="Pati A."/>
            <person name="Ivanova N."/>
            <person name="Mavromatis K."/>
            <person name="Chen A."/>
            <person name="Palaniappan K."/>
            <person name="Chain P."/>
            <person name="Land M."/>
            <person name="Hauser L."/>
            <person name="Chang Y.J."/>
            <person name="Jeffries C.D."/>
            <person name="Brettin T."/>
            <person name="Detter J.C."/>
            <person name="Han C."/>
            <person name="Rohde M."/>
            <person name="Lang E."/>
            <person name="Spring S."/>
            <person name="Goker M."/>
            <person name="Bristow J."/>
            <person name="Eisen J.A."/>
            <person name="Markowitz V."/>
            <person name="Hugenholtz P."/>
            <person name="Kyrpides N.C."/>
            <person name="Klenk H.P."/>
        </authorList>
    </citation>
    <scope>NUCLEOTIDE SEQUENCE [LARGE SCALE GENOMIC DNA]</scope>
    <source>
        <strain evidence="14">ATCC 51133 / DSM 6946 / 5175</strain>
    </source>
</reference>
<organism evidence="13 14">
    <name type="scientific">Sulfurospirillum deleyianum (strain ATCC 51133 / DSM 6946 / 5175)</name>
    <dbReference type="NCBI Taxonomy" id="525898"/>
    <lineage>
        <taxon>Bacteria</taxon>
        <taxon>Pseudomonadati</taxon>
        <taxon>Campylobacterota</taxon>
        <taxon>Epsilonproteobacteria</taxon>
        <taxon>Campylobacterales</taxon>
        <taxon>Sulfurospirillaceae</taxon>
        <taxon>Sulfurospirillum</taxon>
    </lineage>
</organism>
<dbReference type="InterPro" id="IPR023298">
    <property type="entry name" value="ATPase_P-typ_TM_dom_sf"/>
</dbReference>
<evidence type="ECO:0000256" key="2">
    <source>
        <dbReference type="ARBA" id="ARBA00005675"/>
    </source>
</evidence>
<dbReference type="HOGENOM" id="CLU_002360_3_2_7"/>
<dbReference type="SFLD" id="SFLDF00027">
    <property type="entry name" value="p-type_atpase"/>
    <property type="match status" value="1"/>
</dbReference>
<name>D1B3T4_SULD5</name>
<dbReference type="EMBL" id="CP001816">
    <property type="protein sequence ID" value="ACZ12754.1"/>
    <property type="molecule type" value="Genomic_DNA"/>
</dbReference>
<keyword evidence="3" id="KW-0597">Phosphoprotein</keyword>
<dbReference type="InterPro" id="IPR023214">
    <property type="entry name" value="HAD_sf"/>
</dbReference>
<feature type="transmembrane region" description="Helical" evidence="11">
    <location>
        <begin position="54"/>
        <end position="77"/>
    </location>
</feature>
<dbReference type="STRING" id="525898.Sdel_1739"/>
<evidence type="ECO:0000256" key="10">
    <source>
        <dbReference type="ARBA" id="ARBA00023136"/>
    </source>
</evidence>
<feature type="transmembrane region" description="Helical" evidence="11">
    <location>
        <begin position="277"/>
        <end position="301"/>
    </location>
</feature>
<dbReference type="FunFam" id="2.70.150.10:FF:000160">
    <property type="entry name" value="Sarcoplasmic/endoplasmic reticulum calcium ATPase 1"/>
    <property type="match status" value="1"/>
</dbReference>
<dbReference type="GO" id="GO:0030007">
    <property type="term" value="P:intracellular potassium ion homeostasis"/>
    <property type="evidence" value="ECO:0007669"/>
    <property type="project" value="TreeGrafter"/>
</dbReference>
<proteinExistence type="inferred from homology"/>
<dbReference type="GO" id="GO:0006883">
    <property type="term" value="P:intracellular sodium ion homeostasis"/>
    <property type="evidence" value="ECO:0007669"/>
    <property type="project" value="TreeGrafter"/>
</dbReference>
<dbReference type="PRINTS" id="PR00119">
    <property type="entry name" value="CATATPASE"/>
</dbReference>
<feature type="transmembrane region" description="Helical" evidence="11">
    <location>
        <begin position="865"/>
        <end position="882"/>
    </location>
</feature>
<dbReference type="eggNOG" id="COG0474">
    <property type="taxonomic scope" value="Bacteria"/>
</dbReference>
<evidence type="ECO:0000256" key="3">
    <source>
        <dbReference type="ARBA" id="ARBA00022553"/>
    </source>
</evidence>
<dbReference type="OrthoDB" id="2490525at2"/>
<feature type="transmembrane region" description="Helical" evidence="11">
    <location>
        <begin position="83"/>
        <end position="99"/>
    </location>
</feature>
<dbReference type="SUPFAM" id="SSF81653">
    <property type="entry name" value="Calcium ATPase, transduction domain A"/>
    <property type="match status" value="1"/>
</dbReference>
<evidence type="ECO:0000256" key="8">
    <source>
        <dbReference type="ARBA" id="ARBA00022967"/>
    </source>
</evidence>
<dbReference type="SFLD" id="SFLDS00003">
    <property type="entry name" value="Haloacid_Dehalogenase"/>
    <property type="match status" value="1"/>
</dbReference>
<dbReference type="PRINTS" id="PR00121">
    <property type="entry name" value="NAKATPASE"/>
</dbReference>
<evidence type="ECO:0000313" key="13">
    <source>
        <dbReference type="EMBL" id="ACZ12754.1"/>
    </source>
</evidence>
<dbReference type="Pfam" id="PF13246">
    <property type="entry name" value="Cation_ATPase"/>
    <property type="match status" value="1"/>
</dbReference>
<dbReference type="PROSITE" id="PS00154">
    <property type="entry name" value="ATPASE_E1_E2"/>
    <property type="match status" value="1"/>
</dbReference>
<feature type="transmembrane region" description="Helical" evidence="11">
    <location>
        <begin position="723"/>
        <end position="741"/>
    </location>
</feature>